<dbReference type="Gene3D" id="2.170.300.10">
    <property type="entry name" value="Tie2 ligand-binding domain superfamily"/>
    <property type="match status" value="1"/>
</dbReference>
<accession>A0A6J8CHE4</accession>
<sequence>MVANLTIPTERKAKELLLQDQSRTILDCEDYQRHLHLMLIQCFHNSTNISSVGWFYNPHPEYRFHCCEGFYQDKGMCKPKQCLADIYGQDCRLSCPDRHYGINCLKKCSCRKTEVCHKISGCICKDGFIGPKCKQSCQSGRHGKQCKIKCSCPAEYTCYPGIGKCNCGGDLIKGICIAASTIQLYNVDSTSTMIMDATATNEQFLTSLSVVHSSKNY</sequence>
<reference evidence="2 3" key="1">
    <citation type="submission" date="2020-06" db="EMBL/GenBank/DDBJ databases">
        <authorList>
            <person name="Li R."/>
            <person name="Bekaert M."/>
        </authorList>
    </citation>
    <scope>NUCLEOTIDE SEQUENCE [LARGE SCALE GENOMIC DNA]</scope>
    <source>
        <strain evidence="3">wild</strain>
    </source>
</reference>
<name>A0A6J8CHE4_MYTCO</name>
<evidence type="ECO:0000313" key="2">
    <source>
        <dbReference type="EMBL" id="CAC5394719.1"/>
    </source>
</evidence>
<evidence type="ECO:0000256" key="1">
    <source>
        <dbReference type="ARBA" id="ARBA00022536"/>
    </source>
</evidence>
<organism evidence="2 3">
    <name type="scientific">Mytilus coruscus</name>
    <name type="common">Sea mussel</name>
    <dbReference type="NCBI Taxonomy" id="42192"/>
    <lineage>
        <taxon>Eukaryota</taxon>
        <taxon>Metazoa</taxon>
        <taxon>Spiralia</taxon>
        <taxon>Lophotrochozoa</taxon>
        <taxon>Mollusca</taxon>
        <taxon>Bivalvia</taxon>
        <taxon>Autobranchia</taxon>
        <taxon>Pteriomorphia</taxon>
        <taxon>Mytilida</taxon>
        <taxon>Mytiloidea</taxon>
        <taxon>Mytilidae</taxon>
        <taxon>Mytilinae</taxon>
        <taxon>Mytilus</taxon>
    </lineage>
</organism>
<dbReference type="Proteomes" id="UP000507470">
    <property type="component" value="Unassembled WGS sequence"/>
</dbReference>
<dbReference type="PANTHER" id="PTHR24043">
    <property type="entry name" value="SCAVENGER RECEPTOR CLASS F"/>
    <property type="match status" value="1"/>
</dbReference>
<keyword evidence="1" id="KW-0245">EGF-like domain</keyword>
<dbReference type="EMBL" id="CACVKT020005359">
    <property type="protein sequence ID" value="CAC5394719.1"/>
    <property type="molecule type" value="Genomic_DNA"/>
</dbReference>
<dbReference type="AlphaFoldDB" id="A0A6J8CHE4"/>
<evidence type="ECO:0008006" key="4">
    <source>
        <dbReference type="Google" id="ProtNLM"/>
    </source>
</evidence>
<keyword evidence="3" id="KW-1185">Reference proteome</keyword>
<gene>
    <name evidence="2" type="ORF">MCOR_29442</name>
</gene>
<dbReference type="PANTHER" id="PTHR24043:SF8">
    <property type="entry name" value="EGF-LIKE DOMAIN-CONTAINING PROTEIN"/>
    <property type="match status" value="1"/>
</dbReference>
<dbReference type="GO" id="GO:0005044">
    <property type="term" value="F:scavenger receptor activity"/>
    <property type="evidence" value="ECO:0007669"/>
    <property type="project" value="InterPro"/>
</dbReference>
<protein>
    <recommendedName>
        <fullName evidence="4">MEGF10_11</fullName>
    </recommendedName>
</protein>
<dbReference type="OrthoDB" id="6060805at2759"/>
<proteinExistence type="predicted"/>
<dbReference type="InterPro" id="IPR042635">
    <property type="entry name" value="MEGF10/SREC1/2-like"/>
</dbReference>
<evidence type="ECO:0000313" key="3">
    <source>
        <dbReference type="Proteomes" id="UP000507470"/>
    </source>
</evidence>